<dbReference type="InterPro" id="IPR007312">
    <property type="entry name" value="Phosphoesterase"/>
</dbReference>
<keyword evidence="6" id="KW-0843">Virulence</keyword>
<name>A0A0D4C1G0_9MICC</name>
<feature type="domain" description="Bacterial phospholipase C C-terminal" evidence="9">
    <location>
        <begin position="532"/>
        <end position="618"/>
    </location>
</feature>
<keyword evidence="11" id="KW-1185">Reference proteome</keyword>
<dbReference type="Proteomes" id="UP000061839">
    <property type="component" value="Chromosome"/>
</dbReference>
<accession>A0A0D4C1G0</accession>
<dbReference type="Pfam" id="PF05506">
    <property type="entry name" value="PLipase_C_C"/>
    <property type="match status" value="2"/>
</dbReference>
<protein>
    <recommendedName>
        <fullName evidence="3">phospholipase C</fullName>
        <ecNumber evidence="3">3.1.4.3</ecNumber>
    </recommendedName>
</protein>
<dbReference type="PANTHER" id="PTHR31956:SF1">
    <property type="entry name" value="NON-SPECIFIC PHOSPHOLIPASE C1"/>
    <property type="match status" value="1"/>
</dbReference>
<dbReference type="RefSeq" id="WP_045075975.1">
    <property type="nucleotide sequence ID" value="NZ_CP011005.1"/>
</dbReference>
<sequence length="713" mass="76506">MSKKKPETSNPAISWPAAPPLQPEQMSASQLPPGLSRRAALALGVASIAAGVASINAAAPAAAQQARTAAALTGTIADVKHVVILMQENRSFDHYYGNLSGVRGLSDKQALELPNNGSVLAQPAPSRKDGGVLLPFHLDSAKYNSQNAGGLDHSWSGGHKAWNNGAWNAWVNAKTPQTMGYFTRDDLPYHYALADAFTICDHYFCSVTGPTTPNRLYQWTGSINAAGGKGGPATSNPADYKPVYSWGTYGEELEKAGKSWKTYANDEVGDSGSHPYVGDYGDNPLWLFQAYHDSLQSKDPKLRALASHGGLHDGWKPDSGKGLDVNHLLADFGADCAAGTLPEVSYVVAPYGWSEHPAASPDYGAHFTNAVVQAIFSNPETWQNTVLLINYDENDGYFDHVVPPTPEPGTADEFVEGLPIGLGVRVPLTVVSPWSRGGWVNSQVFDHTSVIRFLEAWSGVKDHNISAWRREICGDLTSCFDFAHPDYSIPKLPDTAPLVAAANADMLKPAIKIPATGQQKAPQQESGSRQRRAIPYLQNANLTVDQQQDTLNLALRNAGQQAVSMALYLNDQQPFAARPFDVSASSPRDYHWKVSTVAGSYDVSVYGPDRFLRRFAGNVNATGQAAIPAVTANVSNGALELVLTNQGASKLTFTLQSNDFAMQHKSVELAAQDSESLSWPLLGGYYDVVVSADDGSGFRYRFAGHAGHAGHAG</sequence>
<keyword evidence="4" id="KW-0964">Secreted</keyword>
<dbReference type="EMBL" id="CP011005">
    <property type="protein sequence ID" value="AJT42186.1"/>
    <property type="molecule type" value="Genomic_DNA"/>
</dbReference>
<comment type="similarity">
    <text evidence="2">Belongs to the bacterial phospholipase C family.</text>
</comment>
<evidence type="ECO:0000256" key="6">
    <source>
        <dbReference type="ARBA" id="ARBA00023026"/>
    </source>
</evidence>
<feature type="domain" description="Bacterial phospholipase C C-terminal" evidence="9">
    <location>
        <begin position="632"/>
        <end position="705"/>
    </location>
</feature>
<dbReference type="NCBIfam" id="TIGR03396">
    <property type="entry name" value="PC_PLC"/>
    <property type="match status" value="1"/>
</dbReference>
<dbReference type="CDD" id="cd16014">
    <property type="entry name" value="PLC"/>
    <property type="match status" value="1"/>
</dbReference>
<dbReference type="PANTHER" id="PTHR31956">
    <property type="entry name" value="NON-SPECIFIC PHOSPHOLIPASE C4-RELATED"/>
    <property type="match status" value="1"/>
</dbReference>
<dbReference type="AlphaFoldDB" id="A0A0D4C1G0"/>
<evidence type="ECO:0000313" key="10">
    <source>
        <dbReference type="EMBL" id="AJT42186.1"/>
    </source>
</evidence>
<dbReference type="InterPro" id="IPR017767">
    <property type="entry name" value="PC-PLC"/>
</dbReference>
<dbReference type="PATRIC" id="fig|1618207.4.peg.2630"/>
<evidence type="ECO:0000256" key="5">
    <source>
        <dbReference type="ARBA" id="ARBA00022801"/>
    </source>
</evidence>
<dbReference type="InterPro" id="IPR006311">
    <property type="entry name" value="TAT_signal"/>
</dbReference>
<dbReference type="HOGENOM" id="CLU_008770_1_0_11"/>
<dbReference type="Gene3D" id="3.40.720.10">
    <property type="entry name" value="Alkaline Phosphatase, subunit A"/>
    <property type="match status" value="2"/>
</dbReference>
<proteinExistence type="inferred from homology"/>
<evidence type="ECO:0000256" key="4">
    <source>
        <dbReference type="ARBA" id="ARBA00022512"/>
    </source>
</evidence>
<dbReference type="KEGG" id="ari:UM93_12975"/>
<dbReference type="Pfam" id="PF04185">
    <property type="entry name" value="Phosphoesterase"/>
    <property type="match status" value="1"/>
</dbReference>
<gene>
    <name evidence="10" type="ORF">UM93_12975</name>
</gene>
<dbReference type="GO" id="GO:0016042">
    <property type="term" value="P:lipid catabolic process"/>
    <property type="evidence" value="ECO:0007669"/>
    <property type="project" value="InterPro"/>
</dbReference>
<evidence type="ECO:0000259" key="9">
    <source>
        <dbReference type="Pfam" id="PF05506"/>
    </source>
</evidence>
<evidence type="ECO:0000256" key="2">
    <source>
        <dbReference type="ARBA" id="ARBA00009717"/>
    </source>
</evidence>
<dbReference type="OrthoDB" id="4181857at2"/>
<evidence type="ECO:0000256" key="7">
    <source>
        <dbReference type="ARBA" id="ARBA00048421"/>
    </source>
</evidence>
<evidence type="ECO:0000256" key="1">
    <source>
        <dbReference type="ARBA" id="ARBA00004191"/>
    </source>
</evidence>
<keyword evidence="5" id="KW-0378">Hydrolase</keyword>
<keyword evidence="4" id="KW-0134">Cell wall</keyword>
<evidence type="ECO:0000256" key="3">
    <source>
        <dbReference type="ARBA" id="ARBA00012018"/>
    </source>
</evidence>
<feature type="region of interest" description="Disordered" evidence="8">
    <location>
        <begin position="1"/>
        <end position="32"/>
    </location>
</feature>
<evidence type="ECO:0000256" key="8">
    <source>
        <dbReference type="SAM" id="MobiDB-lite"/>
    </source>
</evidence>
<dbReference type="GO" id="GO:0034480">
    <property type="term" value="F:phosphatidylcholine phospholipase C activity"/>
    <property type="evidence" value="ECO:0007669"/>
    <property type="project" value="UniProtKB-EC"/>
</dbReference>
<reference evidence="10 11" key="1">
    <citation type="journal article" date="2015" name="Genome Announc.">
        <title>Complete Genome Sequencing of Protease-Producing Novel Arthrobacter sp. Strain IHBB 11108 Using PacBio Single-Molecule Real-Time Sequencing Technology.</title>
        <authorList>
            <person name="Kiran S."/>
            <person name="Swarnkar M.K."/>
            <person name="Pal M."/>
            <person name="Thakur R."/>
            <person name="Tewari R."/>
            <person name="Singh A.K."/>
            <person name="Gulati A."/>
        </authorList>
    </citation>
    <scope>NUCLEOTIDE SEQUENCE [LARGE SCALE GENOMIC DNA]</scope>
    <source>
        <strain evidence="10 11">IHBB 11108</strain>
    </source>
</reference>
<comment type="subcellular location">
    <subcellularLocation>
        <location evidence="1">Secreted</location>
        <location evidence="1">Cell wall</location>
    </subcellularLocation>
</comment>
<dbReference type="InterPro" id="IPR017850">
    <property type="entry name" value="Alkaline_phosphatase_core_sf"/>
</dbReference>
<dbReference type="EC" id="3.1.4.3" evidence="3"/>
<dbReference type="PROSITE" id="PS51318">
    <property type="entry name" value="TAT"/>
    <property type="match status" value="1"/>
</dbReference>
<dbReference type="STRING" id="1618207.UM93_12975"/>
<evidence type="ECO:0000313" key="11">
    <source>
        <dbReference type="Proteomes" id="UP000061839"/>
    </source>
</evidence>
<organism evidence="10 11">
    <name type="scientific">Psychromicrobium lacuslunae</name>
    <dbReference type="NCBI Taxonomy" id="1618207"/>
    <lineage>
        <taxon>Bacteria</taxon>
        <taxon>Bacillati</taxon>
        <taxon>Actinomycetota</taxon>
        <taxon>Actinomycetes</taxon>
        <taxon>Micrococcales</taxon>
        <taxon>Micrococcaceae</taxon>
        <taxon>Psychromicrobium</taxon>
    </lineage>
</organism>
<dbReference type="InterPro" id="IPR008475">
    <property type="entry name" value="PLipase_C_C"/>
</dbReference>
<comment type="catalytic activity">
    <reaction evidence="7">
        <text>a 1,2-diacyl-sn-glycero-3-phosphocholine + H2O = phosphocholine + a 1,2-diacyl-sn-glycerol + H(+)</text>
        <dbReference type="Rhea" id="RHEA:10604"/>
        <dbReference type="ChEBI" id="CHEBI:15377"/>
        <dbReference type="ChEBI" id="CHEBI:15378"/>
        <dbReference type="ChEBI" id="CHEBI:17815"/>
        <dbReference type="ChEBI" id="CHEBI:57643"/>
        <dbReference type="ChEBI" id="CHEBI:295975"/>
        <dbReference type="EC" id="3.1.4.3"/>
    </reaction>
    <physiologicalReaction direction="left-to-right" evidence="7">
        <dbReference type="Rhea" id="RHEA:10605"/>
    </physiologicalReaction>
</comment>